<dbReference type="Pfam" id="PF01274">
    <property type="entry name" value="MS_TIM-barrel"/>
    <property type="match status" value="1"/>
</dbReference>
<comment type="pathway">
    <text evidence="2">Carbohydrate metabolism; glyoxylate cycle; (S)-malate from isocitrate: step 2/2.</text>
</comment>
<gene>
    <name evidence="7" type="ORF">C5167_017489</name>
</gene>
<sequence>MEVSQLLQLRSKDLQREAKVWNCVLEKSEKMAGIERGSIRDIVLIQTLALQMDEILYDLCDHSVGLNCGKSETLFVPCIAIRDMLKKHI</sequence>
<comment type="similarity">
    <text evidence="3">Belongs to the malate synthase family.</text>
</comment>
<dbReference type="PANTHER" id="PTHR42902">
    <property type="entry name" value="MALATE SYNTHASE"/>
    <property type="match status" value="1"/>
</dbReference>
<dbReference type="EC" id="2.3.3.9" evidence="4"/>
<dbReference type="InterPro" id="IPR011076">
    <property type="entry name" value="Malate_synth_sf"/>
</dbReference>
<dbReference type="InterPro" id="IPR046363">
    <property type="entry name" value="MS_N_TIM-barrel_dom"/>
</dbReference>
<evidence type="ECO:0000256" key="5">
    <source>
        <dbReference type="ARBA" id="ARBA00022453"/>
    </source>
</evidence>
<evidence type="ECO:0000259" key="6">
    <source>
        <dbReference type="Pfam" id="PF01274"/>
    </source>
</evidence>
<dbReference type="PANTHER" id="PTHR42902:SF1">
    <property type="entry name" value="MALATE SYNTHASE 1-RELATED"/>
    <property type="match status" value="1"/>
</dbReference>
<dbReference type="AlphaFoldDB" id="A0A4Y7IMU6"/>
<dbReference type="GO" id="GO:0004474">
    <property type="term" value="F:malate synthase activity"/>
    <property type="evidence" value="ECO:0007669"/>
    <property type="project" value="UniProtKB-EC"/>
</dbReference>
<proteinExistence type="inferred from homology"/>
<feature type="domain" description="Malate synthase TIM barrel" evidence="6">
    <location>
        <begin position="13"/>
        <end position="76"/>
    </location>
</feature>
<keyword evidence="5" id="KW-0330">Glyoxysome</keyword>
<evidence type="ECO:0000256" key="2">
    <source>
        <dbReference type="ARBA" id="ARBA00004757"/>
    </source>
</evidence>
<evidence type="ECO:0000313" key="8">
    <source>
        <dbReference type="Proteomes" id="UP000316621"/>
    </source>
</evidence>
<accession>A0A4Y7IMU6</accession>
<dbReference type="SUPFAM" id="SSF51645">
    <property type="entry name" value="Malate synthase G"/>
    <property type="match status" value="1"/>
</dbReference>
<dbReference type="UniPathway" id="UPA00703">
    <property type="reaction ID" value="UER00720"/>
</dbReference>
<evidence type="ECO:0000313" key="7">
    <source>
        <dbReference type="EMBL" id="RZC49061.1"/>
    </source>
</evidence>
<dbReference type="Proteomes" id="UP000316621">
    <property type="component" value="Chromosome 2"/>
</dbReference>
<reference evidence="7 8" key="1">
    <citation type="journal article" date="2018" name="Science">
        <title>The opium poppy genome and morphinan production.</title>
        <authorList>
            <person name="Guo L."/>
            <person name="Winzer T."/>
            <person name="Yang X."/>
            <person name="Li Y."/>
            <person name="Ning Z."/>
            <person name="He Z."/>
            <person name="Teodor R."/>
            <person name="Lu Y."/>
            <person name="Bowser T.A."/>
            <person name="Graham I.A."/>
            <person name="Ye K."/>
        </authorList>
    </citation>
    <scope>NUCLEOTIDE SEQUENCE [LARGE SCALE GENOMIC DNA]</scope>
    <source>
        <strain evidence="8">cv. HN1</strain>
        <tissue evidence="7">Leaves</tissue>
    </source>
</reference>
<comment type="subcellular location">
    <subcellularLocation>
        <location evidence="1">Glyoxysome</location>
    </subcellularLocation>
</comment>
<dbReference type="GO" id="GO:0006097">
    <property type="term" value="P:glyoxylate cycle"/>
    <property type="evidence" value="ECO:0007669"/>
    <property type="project" value="UniProtKB-UniPathway"/>
</dbReference>
<dbReference type="InterPro" id="IPR001465">
    <property type="entry name" value="Malate_synthase_TIM"/>
</dbReference>
<evidence type="ECO:0000256" key="4">
    <source>
        <dbReference type="ARBA" id="ARBA00012636"/>
    </source>
</evidence>
<protein>
    <recommendedName>
        <fullName evidence="4">malate synthase</fullName>
        <ecNumber evidence="4">2.3.3.9</ecNumber>
    </recommendedName>
</protein>
<dbReference type="Gramene" id="RZC49061">
    <property type="protein sequence ID" value="RZC49061"/>
    <property type="gene ID" value="C5167_017489"/>
</dbReference>
<dbReference type="Gene3D" id="3.20.20.360">
    <property type="entry name" value="Malate synthase, domain 3"/>
    <property type="match status" value="1"/>
</dbReference>
<evidence type="ECO:0000256" key="1">
    <source>
        <dbReference type="ARBA" id="ARBA00004130"/>
    </source>
</evidence>
<evidence type="ECO:0000256" key="3">
    <source>
        <dbReference type="ARBA" id="ARBA00006394"/>
    </source>
</evidence>
<keyword evidence="8" id="KW-1185">Reference proteome</keyword>
<name>A0A4Y7IMU6_PAPSO</name>
<dbReference type="EMBL" id="CM010716">
    <property type="protein sequence ID" value="RZC49061.1"/>
    <property type="molecule type" value="Genomic_DNA"/>
</dbReference>
<organism evidence="7 8">
    <name type="scientific">Papaver somniferum</name>
    <name type="common">Opium poppy</name>
    <dbReference type="NCBI Taxonomy" id="3469"/>
    <lineage>
        <taxon>Eukaryota</taxon>
        <taxon>Viridiplantae</taxon>
        <taxon>Streptophyta</taxon>
        <taxon>Embryophyta</taxon>
        <taxon>Tracheophyta</taxon>
        <taxon>Spermatophyta</taxon>
        <taxon>Magnoliopsida</taxon>
        <taxon>Ranunculales</taxon>
        <taxon>Papaveraceae</taxon>
        <taxon>Papaveroideae</taxon>
        <taxon>Papaver</taxon>
    </lineage>
</organism>
<dbReference type="InterPro" id="IPR006252">
    <property type="entry name" value="Malate_synthA"/>
</dbReference>
<dbReference type="STRING" id="3469.A0A4Y7IMU6"/>
<dbReference type="GO" id="GO:0009514">
    <property type="term" value="C:glyoxysome"/>
    <property type="evidence" value="ECO:0007669"/>
    <property type="project" value="UniProtKB-SubCell"/>
</dbReference>